<accession>A0AAU2AH46</accession>
<dbReference type="PRINTS" id="PR00455">
    <property type="entry name" value="HTHTETR"/>
</dbReference>
<proteinExistence type="predicted"/>
<evidence type="ECO:0000313" key="4">
    <source>
        <dbReference type="EMBL" id="WTT23841.1"/>
    </source>
</evidence>
<evidence type="ECO:0000259" key="3">
    <source>
        <dbReference type="PROSITE" id="PS50977"/>
    </source>
</evidence>
<dbReference type="PANTHER" id="PTHR30055:SF209">
    <property type="entry name" value="POSSIBLE TRANSCRIPTIONAL REGULATORY PROTEIN (PROBABLY TETR-FAMILY)"/>
    <property type="match status" value="1"/>
</dbReference>
<gene>
    <name evidence="4" type="ORF">OHA22_47590</name>
</gene>
<dbReference type="InterPro" id="IPR009057">
    <property type="entry name" value="Homeodomain-like_sf"/>
</dbReference>
<dbReference type="EMBL" id="CP108222">
    <property type="protein sequence ID" value="WTT23841.1"/>
    <property type="molecule type" value="Genomic_DNA"/>
</dbReference>
<name>A0AAU2AH46_9ACTN</name>
<dbReference type="GO" id="GO:0003700">
    <property type="term" value="F:DNA-binding transcription factor activity"/>
    <property type="evidence" value="ECO:0007669"/>
    <property type="project" value="TreeGrafter"/>
</dbReference>
<keyword evidence="1 2" id="KW-0238">DNA-binding</keyword>
<evidence type="ECO:0000256" key="2">
    <source>
        <dbReference type="PROSITE-ProRule" id="PRU00335"/>
    </source>
</evidence>
<dbReference type="Pfam" id="PF00440">
    <property type="entry name" value="TetR_N"/>
    <property type="match status" value="1"/>
</dbReference>
<feature type="domain" description="HTH tetR-type" evidence="3">
    <location>
        <begin position="15"/>
        <end position="75"/>
    </location>
</feature>
<dbReference type="AlphaFoldDB" id="A0AAU2AH46"/>
<dbReference type="InterPro" id="IPR050109">
    <property type="entry name" value="HTH-type_TetR-like_transc_reg"/>
</dbReference>
<dbReference type="PROSITE" id="PS50977">
    <property type="entry name" value="HTH_TETR_2"/>
    <property type="match status" value="1"/>
</dbReference>
<dbReference type="Gene3D" id="1.10.357.10">
    <property type="entry name" value="Tetracycline Repressor, domain 2"/>
    <property type="match status" value="1"/>
</dbReference>
<dbReference type="GO" id="GO:0000976">
    <property type="term" value="F:transcription cis-regulatory region binding"/>
    <property type="evidence" value="ECO:0007669"/>
    <property type="project" value="TreeGrafter"/>
</dbReference>
<evidence type="ECO:0000256" key="1">
    <source>
        <dbReference type="ARBA" id="ARBA00023125"/>
    </source>
</evidence>
<organism evidence="4">
    <name type="scientific">Streptomyces sp. NBC_00093</name>
    <dbReference type="NCBI Taxonomy" id="2975649"/>
    <lineage>
        <taxon>Bacteria</taxon>
        <taxon>Bacillati</taxon>
        <taxon>Actinomycetota</taxon>
        <taxon>Actinomycetes</taxon>
        <taxon>Kitasatosporales</taxon>
        <taxon>Streptomycetaceae</taxon>
        <taxon>Streptomyces</taxon>
    </lineage>
</organism>
<feature type="DNA-binding region" description="H-T-H motif" evidence="2">
    <location>
        <begin position="38"/>
        <end position="57"/>
    </location>
</feature>
<dbReference type="InterPro" id="IPR001647">
    <property type="entry name" value="HTH_TetR"/>
</dbReference>
<reference evidence="4" key="1">
    <citation type="submission" date="2022-10" db="EMBL/GenBank/DDBJ databases">
        <title>The complete genomes of actinobacterial strains from the NBC collection.</title>
        <authorList>
            <person name="Joergensen T.S."/>
            <person name="Alvarez Arevalo M."/>
            <person name="Sterndorff E.B."/>
            <person name="Faurdal D."/>
            <person name="Vuksanovic O."/>
            <person name="Mourched A.-S."/>
            <person name="Charusanti P."/>
            <person name="Shaw S."/>
            <person name="Blin K."/>
            <person name="Weber T."/>
        </authorList>
    </citation>
    <scope>NUCLEOTIDE SEQUENCE</scope>
    <source>
        <strain evidence="4">NBC_00093</strain>
    </source>
</reference>
<dbReference type="SUPFAM" id="SSF46689">
    <property type="entry name" value="Homeodomain-like"/>
    <property type="match status" value="1"/>
</dbReference>
<sequence length="199" mass="21445">MDTLDDTAAERADAARNRARLLEAAVRLVAERGAEHVTMQSVAEAAGVGKGTLFRRFGDRDGLLLALLGEAEAEFRTAYTEGPPPLGPVAPAKDRLEAFGCALIERIAADADLGAALGRQVLHERRHGSDTGRAFHRHVSTLLRETGVDGDHDMLAHALLAFANFETTDYLHGGCEIPTARLQATWVDLVRRTVRADGV</sequence>
<protein>
    <submittedName>
        <fullName evidence="4">TetR/AcrR family transcriptional regulator</fullName>
    </submittedName>
</protein>
<dbReference type="PANTHER" id="PTHR30055">
    <property type="entry name" value="HTH-TYPE TRANSCRIPTIONAL REGULATOR RUTR"/>
    <property type="match status" value="1"/>
</dbReference>